<proteinExistence type="predicted"/>
<keyword evidence="6" id="KW-0732">Signal</keyword>
<evidence type="ECO:0000259" key="7">
    <source>
        <dbReference type="SMART" id="SM00900"/>
    </source>
</evidence>
<evidence type="ECO:0000313" key="8">
    <source>
        <dbReference type="EMBL" id="EPD13557.1"/>
    </source>
</evidence>
<dbReference type="Proteomes" id="UP000015462">
    <property type="component" value="Unassembled WGS sequence"/>
</dbReference>
<dbReference type="PANTHER" id="PTHR36118">
    <property type="entry name" value="ION-TRANSLOCATING OXIDOREDUCTASE COMPLEX SUBUNIT G"/>
    <property type="match status" value="1"/>
</dbReference>
<evidence type="ECO:0000256" key="4">
    <source>
        <dbReference type="ARBA" id="ARBA00022643"/>
    </source>
</evidence>
<sequence>MQALNVKYILGFMLLSLISTGHAETFLTVEQAKGELFANTPMKKMDLTLSNAQVEAIEDASDMRVLSNKLNAWKTQSNEWFLVDQVIGKHEMIDMAVGIDSSGKIKGLRVLRYVESYGSEVRYIKWLDQFNGRDSSEKLLLDKQIDNISGATLSCRHITDGVNRWTHTWQQVLQHL</sequence>
<feature type="signal peptide" evidence="6">
    <location>
        <begin position="1"/>
        <end position="23"/>
    </location>
</feature>
<accession>A0AB33Z332</accession>
<name>A0AB33Z332_9GAMM</name>
<dbReference type="GO" id="GO:0005886">
    <property type="term" value="C:plasma membrane"/>
    <property type="evidence" value="ECO:0007669"/>
    <property type="project" value="InterPro"/>
</dbReference>
<dbReference type="GO" id="GO:0009055">
    <property type="term" value="F:electron transfer activity"/>
    <property type="evidence" value="ECO:0007669"/>
    <property type="project" value="InterPro"/>
</dbReference>
<gene>
    <name evidence="8" type="ORF">L196_03451</name>
</gene>
<dbReference type="EMBL" id="ASHL01000002">
    <property type="protein sequence ID" value="EPD13557.1"/>
    <property type="molecule type" value="Genomic_DNA"/>
</dbReference>
<dbReference type="InterPro" id="IPR010209">
    <property type="entry name" value="Ion_transpt_RnfG/RsxG"/>
</dbReference>
<dbReference type="RefSeq" id="WP_016389981.1">
    <property type="nucleotide sequence ID" value="NZ_KE646806.1"/>
</dbReference>
<keyword evidence="3" id="KW-0285">Flavoprotein</keyword>
<dbReference type="InterPro" id="IPR007329">
    <property type="entry name" value="FMN-bd"/>
</dbReference>
<keyword evidence="2" id="KW-0597">Phosphoprotein</keyword>
<keyword evidence="5" id="KW-0249">Electron transport</keyword>
<evidence type="ECO:0000256" key="2">
    <source>
        <dbReference type="ARBA" id="ARBA00022553"/>
    </source>
</evidence>
<feature type="chain" id="PRO_5044316278" evidence="6">
    <location>
        <begin position="24"/>
        <end position="176"/>
    </location>
</feature>
<evidence type="ECO:0000313" key="9">
    <source>
        <dbReference type="Proteomes" id="UP000015462"/>
    </source>
</evidence>
<dbReference type="PANTHER" id="PTHR36118:SF1">
    <property type="entry name" value="ION-TRANSLOCATING OXIDOREDUCTASE COMPLEX SUBUNIT G"/>
    <property type="match status" value="1"/>
</dbReference>
<dbReference type="GO" id="GO:0022900">
    <property type="term" value="P:electron transport chain"/>
    <property type="evidence" value="ECO:0007669"/>
    <property type="project" value="InterPro"/>
</dbReference>
<dbReference type="AlphaFoldDB" id="A0AB33Z332"/>
<evidence type="ECO:0000256" key="6">
    <source>
        <dbReference type="SAM" id="SignalP"/>
    </source>
</evidence>
<dbReference type="GO" id="GO:0010181">
    <property type="term" value="F:FMN binding"/>
    <property type="evidence" value="ECO:0007669"/>
    <property type="project" value="InterPro"/>
</dbReference>
<keyword evidence="9" id="KW-1185">Reference proteome</keyword>
<keyword evidence="4" id="KW-0288">FMN</keyword>
<dbReference type="Pfam" id="PF04205">
    <property type="entry name" value="FMN_bind"/>
    <property type="match status" value="1"/>
</dbReference>
<reference evidence="8 9" key="1">
    <citation type="journal article" date="2013" name="Genome Announc.">
        <title>Genome Sequence of the Pyrene- and Fluoranthene-Degrading Bacterium Cycloclasticus sp. Strain PY97M.</title>
        <authorList>
            <person name="Cui Z."/>
            <person name="Xu G."/>
            <person name="Li Q."/>
            <person name="Gao W."/>
            <person name="Zheng L."/>
        </authorList>
    </citation>
    <scope>NUCLEOTIDE SEQUENCE [LARGE SCALE GENOMIC DNA]</scope>
    <source>
        <strain evidence="8 9">PY97M</strain>
    </source>
</reference>
<feature type="domain" description="FMN-binding" evidence="7">
    <location>
        <begin position="88"/>
        <end position="169"/>
    </location>
</feature>
<evidence type="ECO:0000256" key="1">
    <source>
        <dbReference type="ARBA" id="ARBA00022448"/>
    </source>
</evidence>
<protein>
    <submittedName>
        <fullName evidence="8">Na(+)-translocating NADH-quinone reductase subunit C</fullName>
    </submittedName>
</protein>
<keyword evidence="1" id="KW-0813">Transport</keyword>
<comment type="caution">
    <text evidence="8">The sequence shown here is derived from an EMBL/GenBank/DDBJ whole genome shotgun (WGS) entry which is preliminary data.</text>
</comment>
<organism evidence="8 9">
    <name type="scientific">Cycloclasticus pugetii</name>
    <dbReference type="NCBI Taxonomy" id="34068"/>
    <lineage>
        <taxon>Bacteria</taxon>
        <taxon>Pseudomonadati</taxon>
        <taxon>Pseudomonadota</taxon>
        <taxon>Gammaproteobacteria</taxon>
        <taxon>Thiotrichales</taxon>
        <taxon>Piscirickettsiaceae</taxon>
        <taxon>Cycloclasticus</taxon>
    </lineage>
</organism>
<dbReference type="SMART" id="SM00900">
    <property type="entry name" value="FMN_bind"/>
    <property type="match status" value="1"/>
</dbReference>
<evidence type="ECO:0000256" key="3">
    <source>
        <dbReference type="ARBA" id="ARBA00022630"/>
    </source>
</evidence>
<evidence type="ECO:0000256" key="5">
    <source>
        <dbReference type="ARBA" id="ARBA00022982"/>
    </source>
</evidence>